<dbReference type="Pfam" id="PF02589">
    <property type="entry name" value="LUD_dom"/>
    <property type="match status" value="1"/>
</dbReference>
<keyword evidence="3" id="KW-1185">Reference proteome</keyword>
<dbReference type="PANTHER" id="PTHR43682:SF1">
    <property type="entry name" value="LACTATE UTILIZATION PROTEIN C"/>
    <property type="match status" value="1"/>
</dbReference>
<proteinExistence type="predicted"/>
<organism evidence="2 3">
    <name type="scientific">Nitratireductor thuwali</name>
    <dbReference type="NCBI Taxonomy" id="2267699"/>
    <lineage>
        <taxon>Bacteria</taxon>
        <taxon>Pseudomonadati</taxon>
        <taxon>Pseudomonadota</taxon>
        <taxon>Alphaproteobacteria</taxon>
        <taxon>Hyphomicrobiales</taxon>
        <taxon>Phyllobacteriaceae</taxon>
        <taxon>Nitratireductor</taxon>
    </lineage>
</organism>
<gene>
    <name evidence="2" type="primary">lutC</name>
    <name evidence="2" type="ORF">NTH_02959</name>
</gene>
<dbReference type="PANTHER" id="PTHR43682">
    <property type="entry name" value="LACTATE UTILIZATION PROTEIN C"/>
    <property type="match status" value="1"/>
</dbReference>
<evidence type="ECO:0000259" key="1">
    <source>
        <dbReference type="Pfam" id="PF02589"/>
    </source>
</evidence>
<sequence>MSGRDAILGKVRASLGAAGDDAARRRSVAGRLDAAPKGVIPARGQLGGKERIEMFCQMAEKVSATVKRVKKDANVPAAVVEYLRSKNLPASVRMGADERLAAMPWEKARSLEVTHGPAGPDDEVGVSHAYAGVAETGTVALHSGQDNPTTVNFLPEHHIVVVKAGDIAGDLEAVFDRLRQTFGKGQMPRTLNLVTGPSRSGDIEQKLLLGAHGPRALHLIVVDEG</sequence>
<evidence type="ECO:0000313" key="3">
    <source>
        <dbReference type="Proteomes" id="UP001342418"/>
    </source>
</evidence>
<dbReference type="InterPro" id="IPR003741">
    <property type="entry name" value="LUD_dom"/>
</dbReference>
<accession>A0ABY5MRG0</accession>
<dbReference type="Gene3D" id="3.40.50.10420">
    <property type="entry name" value="NagB/RpiA/CoA transferase-like"/>
    <property type="match status" value="1"/>
</dbReference>
<evidence type="ECO:0000313" key="2">
    <source>
        <dbReference type="EMBL" id="UUP18476.1"/>
    </source>
</evidence>
<protein>
    <submittedName>
        <fullName evidence="2">Lactate utilization protein C</fullName>
    </submittedName>
</protein>
<dbReference type="RefSeq" id="WP_338530707.1">
    <property type="nucleotide sequence ID" value="NZ_CP030941.1"/>
</dbReference>
<dbReference type="SUPFAM" id="SSF100950">
    <property type="entry name" value="NagB/RpiA/CoA transferase-like"/>
    <property type="match status" value="1"/>
</dbReference>
<reference evidence="2 3" key="1">
    <citation type="submission" date="2018-07" db="EMBL/GenBank/DDBJ databases">
        <title>Genome sequence of Nitratireductor thuwali#1536.</title>
        <authorList>
            <person name="Michoud G."/>
            <person name="Merlino G."/>
            <person name="Sefrji F.O."/>
            <person name="Daffonchio D."/>
        </authorList>
    </citation>
    <scope>NUCLEOTIDE SEQUENCE [LARGE SCALE GENOMIC DNA]</scope>
    <source>
        <strain evidence="3">Nit1536</strain>
    </source>
</reference>
<feature type="domain" description="LUD" evidence="1">
    <location>
        <begin position="123"/>
        <end position="222"/>
    </location>
</feature>
<dbReference type="InterPro" id="IPR024185">
    <property type="entry name" value="FTHF_cligase-like_sf"/>
</dbReference>
<dbReference type="EMBL" id="CP030941">
    <property type="protein sequence ID" value="UUP18476.1"/>
    <property type="molecule type" value="Genomic_DNA"/>
</dbReference>
<dbReference type="Proteomes" id="UP001342418">
    <property type="component" value="Chromosome"/>
</dbReference>
<name>A0ABY5MRG0_9HYPH</name>
<dbReference type="InterPro" id="IPR037171">
    <property type="entry name" value="NagB/RpiA_transferase-like"/>
</dbReference>